<accession>A0AAE6KQ69</accession>
<sequence length="130" mass="14402">MCGYTCPSHFQAIGSSCRPECGPFCPEPYNVNATTCTPICDSREGTHGELEADFRYHDAYANDEDWCTTLPADVCIDGSYYYSHLLSNFFCHTVGSNGSCGDPDAIWEVNCRSRIDCVYNCEGECVKTDC</sequence>
<dbReference type="EMBL" id="CP017174">
    <property type="protein sequence ID" value="QDE65649.1"/>
    <property type="molecule type" value="Genomic_DNA"/>
</dbReference>
<protein>
    <submittedName>
        <fullName evidence="1">Uncharacterized protein</fullName>
    </submittedName>
</protein>
<dbReference type="Proteomes" id="UP000320179">
    <property type="component" value="Chromosome"/>
</dbReference>
<evidence type="ECO:0000313" key="1">
    <source>
        <dbReference type="EMBL" id="QDE65649.1"/>
    </source>
</evidence>
<evidence type="ECO:0000313" key="2">
    <source>
        <dbReference type="Proteomes" id="UP000320179"/>
    </source>
</evidence>
<name>A0AAE6KQ69_MYXXA</name>
<organism evidence="1 2">
    <name type="scientific">Myxococcus xanthus</name>
    <dbReference type="NCBI Taxonomy" id="34"/>
    <lineage>
        <taxon>Bacteria</taxon>
        <taxon>Pseudomonadati</taxon>
        <taxon>Myxococcota</taxon>
        <taxon>Myxococcia</taxon>
        <taxon>Myxococcales</taxon>
        <taxon>Cystobacterineae</taxon>
        <taxon>Myxococcaceae</taxon>
        <taxon>Myxococcus</taxon>
    </lineage>
</organism>
<gene>
    <name evidence="1" type="ORF">BHS09_00730</name>
</gene>
<proteinExistence type="predicted"/>
<dbReference type="AlphaFoldDB" id="A0AAE6KQ69"/>
<reference evidence="1 2" key="1">
    <citation type="journal article" date="2019" name="Science">
        <title>Social genes are selection hotspots in kin groups of a soil microbe.</title>
        <authorList>
            <person name="Wielgoss S."/>
            <person name="Wolfensberger R."/>
            <person name="Sun L."/>
            <person name="Fiegna F."/>
            <person name="Velicer G.J."/>
        </authorList>
    </citation>
    <scope>NUCLEOTIDE SEQUENCE [LARGE SCALE GENOMIC DNA]</scope>
    <source>
        <strain evidence="1 2">MC3.5.9c15</strain>
    </source>
</reference>